<proteinExistence type="predicted"/>
<dbReference type="AlphaFoldDB" id="A0AAV6TG64"/>
<accession>A0AAV6TG64</accession>
<comment type="caution">
    <text evidence="1">The sequence shown here is derived from an EMBL/GenBank/DDBJ whole genome shotgun (WGS) entry which is preliminary data.</text>
</comment>
<reference evidence="1 2" key="1">
    <citation type="journal article" date="2022" name="Nat. Ecol. Evol.">
        <title>A masculinizing supergene underlies an exaggerated male reproductive morph in a spider.</title>
        <authorList>
            <person name="Hendrickx F."/>
            <person name="De Corte Z."/>
            <person name="Sonet G."/>
            <person name="Van Belleghem S.M."/>
            <person name="Kostlbacher S."/>
            <person name="Vangestel C."/>
        </authorList>
    </citation>
    <scope>NUCLEOTIDE SEQUENCE [LARGE SCALE GENOMIC DNA]</scope>
    <source>
        <strain evidence="1">W744_W776</strain>
    </source>
</reference>
<evidence type="ECO:0000313" key="2">
    <source>
        <dbReference type="Proteomes" id="UP000827092"/>
    </source>
</evidence>
<dbReference type="EMBL" id="JAFNEN010004832">
    <property type="protein sequence ID" value="KAG8170817.1"/>
    <property type="molecule type" value="Genomic_DNA"/>
</dbReference>
<gene>
    <name evidence="1" type="ORF">JTE90_009787</name>
</gene>
<dbReference type="Proteomes" id="UP000827092">
    <property type="component" value="Unassembled WGS sequence"/>
</dbReference>
<name>A0AAV6TG64_9ARAC</name>
<keyword evidence="2" id="KW-1185">Reference proteome</keyword>
<sequence length="94" mass="10412">MTRRAASGNQSFWVPGEVWLQSGKLKGIEVGSPPFKGALRFKFDSTQQTLPGQDTARIDRLRVFSDFVGMVHGALGRVFRICLVYSDNGRGSSY</sequence>
<evidence type="ECO:0000313" key="1">
    <source>
        <dbReference type="EMBL" id="KAG8170817.1"/>
    </source>
</evidence>
<organism evidence="1 2">
    <name type="scientific">Oedothorax gibbosus</name>
    <dbReference type="NCBI Taxonomy" id="931172"/>
    <lineage>
        <taxon>Eukaryota</taxon>
        <taxon>Metazoa</taxon>
        <taxon>Ecdysozoa</taxon>
        <taxon>Arthropoda</taxon>
        <taxon>Chelicerata</taxon>
        <taxon>Arachnida</taxon>
        <taxon>Araneae</taxon>
        <taxon>Araneomorphae</taxon>
        <taxon>Entelegynae</taxon>
        <taxon>Araneoidea</taxon>
        <taxon>Linyphiidae</taxon>
        <taxon>Erigoninae</taxon>
        <taxon>Oedothorax</taxon>
    </lineage>
</organism>
<protein>
    <submittedName>
        <fullName evidence="1">Uncharacterized protein</fullName>
    </submittedName>
</protein>